<evidence type="ECO:0000313" key="7">
    <source>
        <dbReference type="EMBL" id="MDE5416688.1"/>
    </source>
</evidence>
<evidence type="ECO:0000256" key="3">
    <source>
        <dbReference type="ARBA" id="ARBA00022801"/>
    </source>
</evidence>
<protein>
    <submittedName>
        <fullName evidence="7">M20 family metallo-hydrolase</fullName>
    </submittedName>
</protein>
<accession>A0ABT5VMP4</accession>
<name>A0ABT5VMP4_9BACT</name>
<dbReference type="Gene3D" id="3.40.630.10">
    <property type="entry name" value="Zn peptidases"/>
    <property type="match status" value="1"/>
</dbReference>
<evidence type="ECO:0000256" key="1">
    <source>
        <dbReference type="ARBA" id="ARBA00001947"/>
    </source>
</evidence>
<evidence type="ECO:0000259" key="6">
    <source>
        <dbReference type="Pfam" id="PF07687"/>
    </source>
</evidence>
<keyword evidence="5" id="KW-0170">Cobalt</keyword>
<keyword evidence="2" id="KW-0479">Metal-binding</keyword>
<proteinExistence type="predicted"/>
<comment type="cofactor">
    <cofactor evidence="1">
        <name>Zn(2+)</name>
        <dbReference type="ChEBI" id="CHEBI:29105"/>
    </cofactor>
</comment>
<dbReference type="Pfam" id="PF07687">
    <property type="entry name" value="M20_dimer"/>
    <property type="match status" value="1"/>
</dbReference>
<dbReference type="SUPFAM" id="SSF53187">
    <property type="entry name" value="Zn-dependent exopeptidases"/>
    <property type="match status" value="1"/>
</dbReference>
<dbReference type="InterPro" id="IPR001261">
    <property type="entry name" value="ArgE/DapE_CS"/>
</dbReference>
<dbReference type="PANTHER" id="PTHR43808:SF31">
    <property type="entry name" value="N-ACETYL-L-CITRULLINE DEACETYLASE"/>
    <property type="match status" value="1"/>
</dbReference>
<sequence>MNFEKYTEIALSTLKELISIQSFSKEEDQVADVMEGKLNSFGYKVHRKGNNVWAYNKDFDSTKPVLLLNSHLDTVKPSEKYTKNPLDPCIEDGKLYGLGSNDAGGCLVSLFASFLALEGSDQAYNRVFVASAEEEISGTGGFELIQDEIGRIDVGIVGEPTLMEMAIAEKGLMVLDCDAIGVPGHAARNEGVNAINIAIKDIEWLHSYKFALESEVLGAVKMSVTQINAGTQHNVVPSSCKFVVDVRTNEYYTNEKAFAIIKEKLESKVSARSFRMNSSGIPMDHPLIQNGLNLGMKYYGSPTTSDQAIMKGFPTVKLGPGDSARSHTADEFIYINEIGDGIEKYYNLLDGLKLD</sequence>
<keyword evidence="8" id="KW-1185">Reference proteome</keyword>
<dbReference type="Gene3D" id="3.30.70.360">
    <property type="match status" value="1"/>
</dbReference>
<dbReference type="RefSeq" id="WP_275108027.1">
    <property type="nucleotide sequence ID" value="NZ_JAKJSC010000001.1"/>
</dbReference>
<evidence type="ECO:0000256" key="4">
    <source>
        <dbReference type="ARBA" id="ARBA00022833"/>
    </source>
</evidence>
<keyword evidence="3" id="KW-0378">Hydrolase</keyword>
<evidence type="ECO:0000256" key="5">
    <source>
        <dbReference type="ARBA" id="ARBA00023285"/>
    </source>
</evidence>
<dbReference type="CDD" id="cd05651">
    <property type="entry name" value="M20_ArgE_DapE-like"/>
    <property type="match status" value="1"/>
</dbReference>
<dbReference type="Pfam" id="PF01546">
    <property type="entry name" value="Peptidase_M20"/>
    <property type="match status" value="1"/>
</dbReference>
<evidence type="ECO:0000256" key="2">
    <source>
        <dbReference type="ARBA" id="ARBA00022723"/>
    </source>
</evidence>
<dbReference type="SUPFAM" id="SSF55031">
    <property type="entry name" value="Bacterial exopeptidase dimerisation domain"/>
    <property type="match status" value="1"/>
</dbReference>
<feature type="domain" description="Peptidase M20 dimerisation" evidence="6">
    <location>
        <begin position="167"/>
        <end position="268"/>
    </location>
</feature>
<dbReference type="PROSITE" id="PS00758">
    <property type="entry name" value="ARGE_DAPE_CPG2_1"/>
    <property type="match status" value="1"/>
</dbReference>
<dbReference type="EMBL" id="JAKJSC010000001">
    <property type="protein sequence ID" value="MDE5416688.1"/>
    <property type="molecule type" value="Genomic_DNA"/>
</dbReference>
<dbReference type="InterPro" id="IPR050072">
    <property type="entry name" value="Peptidase_M20A"/>
</dbReference>
<organism evidence="7 8">
    <name type="scientific">Paralabilibaculum antarcticum</name>
    <dbReference type="NCBI Taxonomy" id="2912572"/>
    <lineage>
        <taxon>Bacteria</taxon>
        <taxon>Pseudomonadati</taxon>
        <taxon>Bacteroidota</taxon>
        <taxon>Bacteroidia</taxon>
        <taxon>Marinilabiliales</taxon>
        <taxon>Marinifilaceae</taxon>
        <taxon>Paralabilibaculum</taxon>
    </lineage>
</organism>
<dbReference type="InterPro" id="IPR002933">
    <property type="entry name" value="Peptidase_M20"/>
</dbReference>
<dbReference type="PANTHER" id="PTHR43808">
    <property type="entry name" value="ACETYLORNITHINE DEACETYLASE"/>
    <property type="match status" value="1"/>
</dbReference>
<dbReference type="InterPro" id="IPR036264">
    <property type="entry name" value="Bact_exopeptidase_dim_dom"/>
</dbReference>
<dbReference type="Proteomes" id="UP001528920">
    <property type="component" value="Unassembled WGS sequence"/>
</dbReference>
<keyword evidence="4" id="KW-0862">Zinc</keyword>
<reference evidence="7 8" key="1">
    <citation type="submission" date="2022-01" db="EMBL/GenBank/DDBJ databases">
        <title>Labilibaculum sp. nov, a marine bacterium isolated from Antarctica.</title>
        <authorList>
            <person name="Dai W."/>
        </authorList>
    </citation>
    <scope>NUCLEOTIDE SEQUENCE [LARGE SCALE GENOMIC DNA]</scope>
    <source>
        <strain evidence="7 8">DW002</strain>
    </source>
</reference>
<gene>
    <name evidence="7" type="ORF">L3049_01620</name>
</gene>
<evidence type="ECO:0000313" key="8">
    <source>
        <dbReference type="Proteomes" id="UP001528920"/>
    </source>
</evidence>
<comment type="caution">
    <text evidence="7">The sequence shown here is derived from an EMBL/GenBank/DDBJ whole genome shotgun (WGS) entry which is preliminary data.</text>
</comment>
<dbReference type="InterPro" id="IPR011650">
    <property type="entry name" value="Peptidase_M20_dimer"/>
</dbReference>